<name>A0A3L7A3V3_9HYPH</name>
<evidence type="ECO:0000259" key="6">
    <source>
        <dbReference type="Pfam" id="PF00724"/>
    </source>
</evidence>
<dbReference type="GO" id="GO:0003959">
    <property type="term" value="F:NADPH dehydrogenase activity"/>
    <property type="evidence" value="ECO:0007669"/>
    <property type="project" value="InterPro"/>
</dbReference>
<dbReference type="InterPro" id="IPR001155">
    <property type="entry name" value="OxRdtase_FMN_N"/>
</dbReference>
<dbReference type="PANTHER" id="PTHR43303">
    <property type="entry name" value="NADPH DEHYDROGENASE C23G7.10C-RELATED"/>
    <property type="match status" value="1"/>
</dbReference>
<evidence type="ECO:0000256" key="2">
    <source>
        <dbReference type="ARBA" id="ARBA00022630"/>
    </source>
</evidence>
<organism evidence="7 8">
    <name type="scientific">Xanthobacter tagetidis</name>
    <dbReference type="NCBI Taxonomy" id="60216"/>
    <lineage>
        <taxon>Bacteria</taxon>
        <taxon>Pseudomonadati</taxon>
        <taxon>Pseudomonadota</taxon>
        <taxon>Alphaproteobacteria</taxon>
        <taxon>Hyphomicrobiales</taxon>
        <taxon>Xanthobacteraceae</taxon>
        <taxon>Xanthobacter</taxon>
    </lineage>
</organism>
<evidence type="ECO:0000256" key="4">
    <source>
        <dbReference type="ARBA" id="ARBA00022857"/>
    </source>
</evidence>
<keyword evidence="8" id="KW-1185">Reference proteome</keyword>
<dbReference type="AlphaFoldDB" id="A0A3L7A3V3"/>
<feature type="domain" description="NADH:flavin oxidoreductase/NADH oxidase N-terminal" evidence="6">
    <location>
        <begin position="6"/>
        <end position="342"/>
    </location>
</feature>
<dbReference type="Pfam" id="PF00724">
    <property type="entry name" value="Oxidored_FMN"/>
    <property type="match status" value="1"/>
</dbReference>
<evidence type="ECO:0000313" key="7">
    <source>
        <dbReference type="EMBL" id="RLP74887.1"/>
    </source>
</evidence>
<protein>
    <submittedName>
        <fullName evidence="7">NADH:flavin oxidoreductase/NADH oxidase</fullName>
    </submittedName>
</protein>
<dbReference type="Proteomes" id="UP000269692">
    <property type="component" value="Unassembled WGS sequence"/>
</dbReference>
<dbReference type="PANTHER" id="PTHR43303:SF4">
    <property type="entry name" value="NADPH DEHYDROGENASE C23G7.10C-RELATED"/>
    <property type="match status" value="1"/>
</dbReference>
<dbReference type="GO" id="GO:0010181">
    <property type="term" value="F:FMN binding"/>
    <property type="evidence" value="ECO:0007669"/>
    <property type="project" value="InterPro"/>
</dbReference>
<keyword evidence="5" id="KW-0560">Oxidoreductase</keyword>
<keyword evidence="3" id="KW-0288">FMN</keyword>
<dbReference type="CDD" id="cd02932">
    <property type="entry name" value="OYE_YqiM_FMN"/>
    <property type="match status" value="1"/>
</dbReference>
<sequence>MTEPVLFSPFRMRGLELPNRIVVSPMGQYSATPEGFATDWHLMHLGHLAVSGAGLVITEATAVEPAGRVSSACLGIWSDDHIAPLRAALAFCRRHGGASMGMQLAHAGRKGSVSVPWEKQVALDATNGGWQLKSASPIAYPGRPVPHALSVDELAEIRDAFAAAARRAAALDFDLLEIHNAHGYLLHSFLTPLANARTDAYGGALEGRMRFPLEVFDAVRAAWPADRPLGVRITSTDWADGGWTIEESVVFAQQLKARGCDYVCASSGGSTPEQKIPIGPGYQVPLAERIRTEAGIATIAVGLITEPGQAEDIVSGGKADLVALGRGMLYNPRWAWHAAEALGANVYFPHPYERCHPSLRGSDFLKPFRDAKPAS</sequence>
<evidence type="ECO:0000256" key="5">
    <source>
        <dbReference type="ARBA" id="ARBA00023002"/>
    </source>
</evidence>
<comment type="caution">
    <text evidence="7">The sequence shown here is derived from an EMBL/GenBank/DDBJ whole genome shotgun (WGS) entry which is preliminary data.</text>
</comment>
<evidence type="ECO:0000313" key="8">
    <source>
        <dbReference type="Proteomes" id="UP000269692"/>
    </source>
</evidence>
<evidence type="ECO:0000256" key="1">
    <source>
        <dbReference type="ARBA" id="ARBA00001917"/>
    </source>
</evidence>
<keyword evidence="2" id="KW-0285">Flavoprotein</keyword>
<dbReference type="EMBL" id="RCTF01000017">
    <property type="protein sequence ID" value="RLP74887.1"/>
    <property type="molecule type" value="Genomic_DNA"/>
</dbReference>
<dbReference type="InterPro" id="IPR044152">
    <property type="entry name" value="YqjM-like"/>
</dbReference>
<dbReference type="Gene3D" id="3.20.20.70">
    <property type="entry name" value="Aldolase class I"/>
    <property type="match status" value="1"/>
</dbReference>
<dbReference type="InterPro" id="IPR013785">
    <property type="entry name" value="Aldolase_TIM"/>
</dbReference>
<dbReference type="GO" id="GO:0050661">
    <property type="term" value="F:NADP binding"/>
    <property type="evidence" value="ECO:0007669"/>
    <property type="project" value="InterPro"/>
</dbReference>
<dbReference type="OrthoDB" id="9804454at2"/>
<accession>A0A3L7A3V3</accession>
<reference evidence="7 8" key="1">
    <citation type="submission" date="2018-10" db="EMBL/GenBank/DDBJ databases">
        <title>Xanthobacter tagetidis genome sequencing and assembly.</title>
        <authorList>
            <person name="Maclea K.S."/>
            <person name="Goen A.E."/>
            <person name="Fatima S.A."/>
        </authorList>
    </citation>
    <scope>NUCLEOTIDE SEQUENCE [LARGE SCALE GENOMIC DNA]</scope>
    <source>
        <strain evidence="7 8">ATCC 700314</strain>
    </source>
</reference>
<dbReference type="RefSeq" id="WP_121624722.1">
    <property type="nucleotide sequence ID" value="NZ_JACIIW010000005.1"/>
</dbReference>
<gene>
    <name evidence="7" type="ORF">D9R14_17955</name>
</gene>
<evidence type="ECO:0000256" key="3">
    <source>
        <dbReference type="ARBA" id="ARBA00022643"/>
    </source>
</evidence>
<comment type="cofactor">
    <cofactor evidence="1">
        <name>FMN</name>
        <dbReference type="ChEBI" id="CHEBI:58210"/>
    </cofactor>
</comment>
<keyword evidence="4" id="KW-0521">NADP</keyword>
<proteinExistence type="predicted"/>
<dbReference type="SUPFAM" id="SSF51395">
    <property type="entry name" value="FMN-linked oxidoreductases"/>
    <property type="match status" value="1"/>
</dbReference>